<reference evidence="2" key="1">
    <citation type="journal article" date="2019" name="Int. J. Syst. Evol. Microbiol.">
        <title>The Global Catalogue of Microorganisms (GCM) 10K type strain sequencing project: providing services to taxonomists for standard genome sequencing and annotation.</title>
        <authorList>
            <consortium name="The Broad Institute Genomics Platform"/>
            <consortium name="The Broad Institute Genome Sequencing Center for Infectious Disease"/>
            <person name="Wu L."/>
            <person name="Ma J."/>
        </authorList>
    </citation>
    <scope>NUCLEOTIDE SEQUENCE [LARGE SCALE GENOMIC DNA]</scope>
    <source>
        <strain evidence="2">CGMCC 4.7680</strain>
    </source>
</reference>
<dbReference type="RefSeq" id="WP_191315413.1">
    <property type="nucleotide sequence ID" value="NZ_BNAW01000043.1"/>
</dbReference>
<evidence type="ECO:0000313" key="2">
    <source>
        <dbReference type="Proteomes" id="UP000649955"/>
    </source>
</evidence>
<protein>
    <submittedName>
        <fullName evidence="1">Uncharacterized protein</fullName>
    </submittedName>
</protein>
<name>A0ABQ3KLW6_9PSEU</name>
<gene>
    <name evidence="1" type="ORF">GCM10017567_67820</name>
</gene>
<comment type="caution">
    <text evidence="1">The sequence shown here is derived from an EMBL/GenBank/DDBJ whole genome shotgun (WGS) entry which is preliminary data.</text>
</comment>
<proteinExistence type="predicted"/>
<keyword evidence="2" id="KW-1185">Reference proteome</keyword>
<dbReference type="EMBL" id="BNAW01000043">
    <property type="protein sequence ID" value="GHG37506.1"/>
    <property type="molecule type" value="Genomic_DNA"/>
</dbReference>
<organism evidence="1 2">
    <name type="scientific">Amycolatopsis bullii</name>
    <dbReference type="NCBI Taxonomy" id="941987"/>
    <lineage>
        <taxon>Bacteria</taxon>
        <taxon>Bacillati</taxon>
        <taxon>Actinomycetota</taxon>
        <taxon>Actinomycetes</taxon>
        <taxon>Pseudonocardiales</taxon>
        <taxon>Pseudonocardiaceae</taxon>
        <taxon>Amycolatopsis</taxon>
    </lineage>
</organism>
<sequence>MTINMTLTNPGTRLSCAAEVAAAQRPGTGVFAGSVSAHEIRGMRRVSRRWATGVVVFGTQGVLAAYPQADLPTIKQFRVPLSIRERSS</sequence>
<dbReference type="Proteomes" id="UP000649955">
    <property type="component" value="Unassembled WGS sequence"/>
</dbReference>
<evidence type="ECO:0000313" key="1">
    <source>
        <dbReference type="EMBL" id="GHG37506.1"/>
    </source>
</evidence>
<accession>A0ABQ3KLW6</accession>